<dbReference type="Gene3D" id="1.10.287.110">
    <property type="entry name" value="DnaJ domain"/>
    <property type="match status" value="1"/>
</dbReference>
<dbReference type="PANTHER" id="PTHR44145">
    <property type="entry name" value="DNAJ HOMOLOG SUBFAMILY A MEMBER 3, MITOCHONDRIAL"/>
    <property type="match status" value="1"/>
</dbReference>
<comment type="caution">
    <text evidence="4">The sequence shown here is derived from an EMBL/GenBank/DDBJ whole genome shotgun (WGS) entry which is preliminary data.</text>
</comment>
<keyword evidence="2" id="KW-0472">Membrane</keyword>
<feature type="transmembrane region" description="Helical" evidence="2">
    <location>
        <begin position="95"/>
        <end position="116"/>
    </location>
</feature>
<feature type="transmembrane region" description="Helical" evidence="2">
    <location>
        <begin position="160"/>
        <end position="184"/>
    </location>
</feature>
<keyword evidence="2" id="KW-0812">Transmembrane</keyword>
<dbReference type="InterPro" id="IPR018253">
    <property type="entry name" value="DnaJ_domain_CS"/>
</dbReference>
<evidence type="ECO:0000259" key="3">
    <source>
        <dbReference type="PROSITE" id="PS50076"/>
    </source>
</evidence>
<reference evidence="4" key="1">
    <citation type="submission" date="2022-11" db="EMBL/GenBank/DDBJ databases">
        <authorList>
            <person name="Morgan W.R."/>
            <person name="Tartar A."/>
        </authorList>
    </citation>
    <scope>NUCLEOTIDE SEQUENCE</scope>
    <source>
        <strain evidence="4">ARSEF 373</strain>
    </source>
</reference>
<dbReference type="InterPro" id="IPR036869">
    <property type="entry name" value="J_dom_sf"/>
</dbReference>
<organism evidence="4 5">
    <name type="scientific">Lagenidium giganteum</name>
    <dbReference type="NCBI Taxonomy" id="4803"/>
    <lineage>
        <taxon>Eukaryota</taxon>
        <taxon>Sar</taxon>
        <taxon>Stramenopiles</taxon>
        <taxon>Oomycota</taxon>
        <taxon>Peronosporomycetes</taxon>
        <taxon>Pythiales</taxon>
        <taxon>Pythiaceae</taxon>
    </lineage>
</organism>
<dbReference type="SUPFAM" id="SSF46565">
    <property type="entry name" value="Chaperone J-domain"/>
    <property type="match status" value="1"/>
</dbReference>
<evidence type="ECO:0000313" key="4">
    <source>
        <dbReference type="EMBL" id="DBA02252.1"/>
    </source>
</evidence>
<dbReference type="EMBL" id="DAKRPA010000034">
    <property type="protein sequence ID" value="DBA02252.1"/>
    <property type="molecule type" value="Genomic_DNA"/>
</dbReference>
<dbReference type="PROSITE" id="PS50076">
    <property type="entry name" value="DNAJ_2"/>
    <property type="match status" value="1"/>
</dbReference>
<dbReference type="PANTHER" id="PTHR44145:SF3">
    <property type="entry name" value="DNAJ HOMOLOG SUBFAMILY A MEMBER 3, MITOCHONDRIAL"/>
    <property type="match status" value="1"/>
</dbReference>
<sequence length="193" mass="21315">MTMPDPKHGAMYDMQEPCYYSVLDVDTAASTSGIVKAYRMLALKYHPDKNPDADVEQFQTITQAYSVLSDPEKRRLYDIYGPSLKPRMSESFAKLAPLLLSIATGFSGASLYRLGWIAHLRVAWFVEFAVVGLGGLHFCSQVRDKEDMKRQREVVSLSDYVTVSLVGLLVGNGLGWASSSVFLFGRSLVSGSS</sequence>
<keyword evidence="2" id="KW-1133">Transmembrane helix</keyword>
<feature type="transmembrane region" description="Helical" evidence="2">
    <location>
        <begin position="122"/>
        <end position="139"/>
    </location>
</feature>
<feature type="domain" description="J" evidence="3">
    <location>
        <begin position="18"/>
        <end position="81"/>
    </location>
</feature>
<accession>A0AAV2Z9C0</accession>
<dbReference type="CDD" id="cd06257">
    <property type="entry name" value="DnaJ"/>
    <property type="match status" value="1"/>
</dbReference>
<proteinExistence type="predicted"/>
<gene>
    <name evidence="4" type="ORF">N0F65_007662</name>
</gene>
<evidence type="ECO:0000256" key="2">
    <source>
        <dbReference type="SAM" id="Phobius"/>
    </source>
</evidence>
<protein>
    <recommendedName>
        <fullName evidence="3">J domain-containing protein</fullName>
    </recommendedName>
</protein>
<dbReference type="PROSITE" id="PS00636">
    <property type="entry name" value="DNAJ_1"/>
    <property type="match status" value="1"/>
</dbReference>
<name>A0AAV2Z9C0_9STRA</name>
<evidence type="ECO:0000256" key="1">
    <source>
        <dbReference type="ARBA" id="ARBA00023186"/>
    </source>
</evidence>
<keyword evidence="1" id="KW-0143">Chaperone</keyword>
<reference evidence="4" key="2">
    <citation type="journal article" date="2023" name="Microbiol Resour">
        <title>Decontamination and Annotation of the Draft Genome Sequence of the Oomycete Lagenidium giganteum ARSEF 373.</title>
        <authorList>
            <person name="Morgan W.R."/>
            <person name="Tartar A."/>
        </authorList>
    </citation>
    <scope>NUCLEOTIDE SEQUENCE</scope>
    <source>
        <strain evidence="4">ARSEF 373</strain>
    </source>
</reference>
<dbReference type="AlphaFoldDB" id="A0AAV2Z9C0"/>
<dbReference type="PRINTS" id="PR00625">
    <property type="entry name" value="JDOMAIN"/>
</dbReference>
<keyword evidence="5" id="KW-1185">Reference proteome</keyword>
<dbReference type="Pfam" id="PF00226">
    <property type="entry name" value="DnaJ"/>
    <property type="match status" value="1"/>
</dbReference>
<evidence type="ECO:0000313" key="5">
    <source>
        <dbReference type="Proteomes" id="UP001146120"/>
    </source>
</evidence>
<dbReference type="InterPro" id="IPR001623">
    <property type="entry name" value="DnaJ_domain"/>
</dbReference>
<dbReference type="SMART" id="SM00271">
    <property type="entry name" value="DnaJ"/>
    <property type="match status" value="1"/>
</dbReference>
<dbReference type="Proteomes" id="UP001146120">
    <property type="component" value="Unassembled WGS sequence"/>
</dbReference>
<dbReference type="InterPro" id="IPR051938">
    <property type="entry name" value="Apopto_cytoskel_mod"/>
</dbReference>